<evidence type="ECO:0000256" key="3">
    <source>
        <dbReference type="ARBA" id="ARBA00022833"/>
    </source>
</evidence>
<dbReference type="PANTHER" id="PTHR45943:SF2">
    <property type="entry name" value="RING-TYPE DOMAIN-CONTAINING PROTEIN"/>
    <property type="match status" value="1"/>
</dbReference>
<dbReference type="GO" id="GO:0005886">
    <property type="term" value="C:plasma membrane"/>
    <property type="evidence" value="ECO:0007669"/>
    <property type="project" value="TreeGrafter"/>
</dbReference>
<evidence type="ECO:0000256" key="4">
    <source>
        <dbReference type="PROSITE-ProRule" id="PRU00175"/>
    </source>
</evidence>
<dbReference type="InParanoid" id="G0QL42"/>
<name>G0QL42_ICHMU</name>
<proteinExistence type="predicted"/>
<dbReference type="InterPro" id="IPR001841">
    <property type="entry name" value="Znf_RING"/>
</dbReference>
<dbReference type="eggNOG" id="KOG1428">
    <property type="taxonomic scope" value="Eukaryota"/>
</dbReference>
<dbReference type="SUPFAM" id="SSF57850">
    <property type="entry name" value="RING/U-box"/>
    <property type="match status" value="1"/>
</dbReference>
<dbReference type="PANTHER" id="PTHR45943">
    <property type="entry name" value="E3 UBIQUITIN-PROTEIN LIGASE MYCBP2"/>
    <property type="match status" value="1"/>
</dbReference>
<dbReference type="PROSITE" id="PS00518">
    <property type="entry name" value="ZF_RING_1"/>
    <property type="match status" value="1"/>
</dbReference>
<reference evidence="6 7" key="1">
    <citation type="submission" date="2011-07" db="EMBL/GenBank/DDBJ databases">
        <authorList>
            <person name="Coyne R."/>
            <person name="Brami D."/>
            <person name="Johnson J."/>
            <person name="Hostetler J."/>
            <person name="Hannick L."/>
            <person name="Clark T."/>
            <person name="Cassidy-Hanley D."/>
            <person name="Inman J."/>
        </authorList>
    </citation>
    <scope>NUCLEOTIDE SEQUENCE [LARGE SCALE GENOMIC DNA]</scope>
    <source>
        <strain evidence="6 7">G5</strain>
    </source>
</reference>
<dbReference type="GO" id="GO:0061630">
    <property type="term" value="F:ubiquitin protein ligase activity"/>
    <property type="evidence" value="ECO:0007669"/>
    <property type="project" value="TreeGrafter"/>
</dbReference>
<dbReference type="Proteomes" id="UP000008983">
    <property type="component" value="Unassembled WGS sequence"/>
</dbReference>
<dbReference type="OrthoDB" id="6050183at2759"/>
<dbReference type="InterPro" id="IPR013083">
    <property type="entry name" value="Znf_RING/FYVE/PHD"/>
</dbReference>
<keyword evidence="1" id="KW-0479">Metal-binding</keyword>
<gene>
    <name evidence="6" type="ORF">IMG5_024870</name>
</gene>
<keyword evidence="7" id="KW-1185">Reference proteome</keyword>
<dbReference type="OMA" id="TWLEFQP"/>
<evidence type="ECO:0000256" key="2">
    <source>
        <dbReference type="ARBA" id="ARBA00022771"/>
    </source>
</evidence>
<feature type="domain" description="RING-type" evidence="5">
    <location>
        <begin position="283"/>
        <end position="334"/>
    </location>
</feature>
<evidence type="ECO:0000259" key="5">
    <source>
        <dbReference type="PROSITE" id="PS50089"/>
    </source>
</evidence>
<dbReference type="PROSITE" id="PS50089">
    <property type="entry name" value="ZF_RING_2"/>
    <property type="match status" value="2"/>
</dbReference>
<keyword evidence="3" id="KW-0862">Zinc</keyword>
<dbReference type="STRING" id="857967.G0QL42"/>
<protein>
    <recommendedName>
        <fullName evidence="5">RING-type domain-containing protein</fullName>
    </recommendedName>
</protein>
<dbReference type="EMBL" id="GL983211">
    <property type="protein sequence ID" value="EGR34067.1"/>
    <property type="molecule type" value="Genomic_DNA"/>
</dbReference>
<evidence type="ECO:0000313" key="7">
    <source>
        <dbReference type="Proteomes" id="UP000008983"/>
    </source>
</evidence>
<evidence type="ECO:0000313" key="6">
    <source>
        <dbReference type="EMBL" id="EGR34067.1"/>
    </source>
</evidence>
<evidence type="ECO:0000256" key="1">
    <source>
        <dbReference type="ARBA" id="ARBA00022723"/>
    </source>
</evidence>
<dbReference type="SMART" id="SM00184">
    <property type="entry name" value="RING"/>
    <property type="match status" value="2"/>
</dbReference>
<accession>G0QL42</accession>
<dbReference type="InterPro" id="IPR017907">
    <property type="entry name" value="Znf_RING_CS"/>
</dbReference>
<sequence>MEISQQQQQFQEQTTNMMSSKLFQSSIKPVTALQTRNCSTVHCFKCNKYFDSNFDSEQVYYLNECLHLFCKPCLIQQINQEHINQGYTSCTKCNKQLLEYDYINLLGRDKYEILEQKYIQKTFNIVSCVKCKAQFEFQNGSSNQTVKDNSGNPLSIEQQMHYAQNRFMCQNIHCKQEQCKSCGSIPYHLGHDCESYKQFRQSKRCRYCDQSIININKNQLLALQDICEQSECQEKKQFTCQKILPCSHPCYGIKDELECLSCLNEECASKNSQLNDQNGESYCNICYVEGLGASPCIQLGCGHIFHYQCMKKRLAIRWITARIVFNFCFCPLCKTWMDFQLSCDLAAEMSKNRALYETIKKKATERLKFEERMKDEKLVNPDSLYFNNPEEYAMAIYAYFMCFKCKKPYFGGLKDCQRGMDEDKREFNPKELVCANCCEIPIENCTKHGKDYIEFKCKFCCSTAQWFCWGTTHFCETCHKRQCSGDYVSKYTKDKLPKCQGPGKCSLGGNHKENGEECSLGCALCRNIKDNARDF</sequence>
<keyword evidence="2 4" id="KW-0863">Zinc-finger</keyword>
<feature type="domain" description="RING-type" evidence="5">
    <location>
        <begin position="43"/>
        <end position="94"/>
    </location>
</feature>
<dbReference type="AlphaFoldDB" id="G0QL42"/>
<organism evidence="6 7">
    <name type="scientific">Ichthyophthirius multifiliis</name>
    <name type="common">White spot disease agent</name>
    <name type="synonym">Ich</name>
    <dbReference type="NCBI Taxonomy" id="5932"/>
    <lineage>
        <taxon>Eukaryota</taxon>
        <taxon>Sar</taxon>
        <taxon>Alveolata</taxon>
        <taxon>Ciliophora</taxon>
        <taxon>Intramacronucleata</taxon>
        <taxon>Oligohymenophorea</taxon>
        <taxon>Hymenostomatida</taxon>
        <taxon>Ophryoglenina</taxon>
        <taxon>Ichthyophthirius</taxon>
    </lineage>
</organism>
<dbReference type="GeneID" id="14910252"/>
<dbReference type="GO" id="GO:0008270">
    <property type="term" value="F:zinc ion binding"/>
    <property type="evidence" value="ECO:0007669"/>
    <property type="project" value="UniProtKB-KW"/>
</dbReference>
<dbReference type="GO" id="GO:0005634">
    <property type="term" value="C:nucleus"/>
    <property type="evidence" value="ECO:0007669"/>
    <property type="project" value="TreeGrafter"/>
</dbReference>
<dbReference type="Gene3D" id="3.30.40.10">
    <property type="entry name" value="Zinc/RING finger domain, C3HC4 (zinc finger)"/>
    <property type="match status" value="1"/>
</dbReference>
<dbReference type="RefSeq" id="XP_004039371.1">
    <property type="nucleotide sequence ID" value="XM_004039323.1"/>
</dbReference>